<evidence type="ECO:0008006" key="5">
    <source>
        <dbReference type="Google" id="ProtNLM"/>
    </source>
</evidence>
<dbReference type="PIRSF" id="PIRSF026508">
    <property type="entry name" value="TelA"/>
    <property type="match status" value="1"/>
</dbReference>
<reference evidence="3" key="1">
    <citation type="submission" date="2021-03" db="EMBL/GenBank/DDBJ databases">
        <title>Antimicrobial resistance genes in bacteria isolated from Japanese honey, and their potential for conferring macrolide and lincosamide resistance in the American foulbrood pathogen Paenibacillus larvae.</title>
        <authorList>
            <person name="Okamoto M."/>
            <person name="Kumagai M."/>
            <person name="Kanamori H."/>
            <person name="Takamatsu D."/>
        </authorList>
    </citation>
    <scope>NUCLEOTIDE SEQUENCE</scope>
    <source>
        <strain evidence="3">J27TS8</strain>
    </source>
</reference>
<sequence>MNQIQNAQLDLLAKEPEDKLSETKVSEIKLALRNEPEVQQLARSIDEKDQIQVLEFGKEPAVQISRFSDQILSNMRATKIEDSGELLKQLGRIMDKFDKKDFEQSSGGLFGKLFKRGEKLIEKLFGKYQTMGGEIDKIYVEISKYQGEMVDSTQMLDQMYEENYQYYLTLEKYVVAGEMKVEDLKKNQLPLLESRAQSGDQVAAMQLDTMRNAIELLEQRIYDLEMAKMVALQTAPQIRLLQRGNTKLIGKINSAFVTTIPIFKNGLIQAVAAKRQKLVADSMSELDRRTNEMLLRNAQNISQQSVDIARLAGGPSIKIETIEESWNVIMKGMQETKSIEEENKRLREEGTKRLEQLQDNFKKMKLQGNV</sequence>
<dbReference type="RefSeq" id="WP_095306440.1">
    <property type="nucleotide sequence ID" value="NZ_BORC01000001.1"/>
</dbReference>
<proteinExistence type="inferred from homology"/>
<evidence type="ECO:0000256" key="1">
    <source>
        <dbReference type="PIRNR" id="PIRNR026508"/>
    </source>
</evidence>
<evidence type="ECO:0000256" key="2">
    <source>
        <dbReference type="SAM" id="Coils"/>
    </source>
</evidence>
<gene>
    <name evidence="3" type="primary">yceH</name>
    <name evidence="3" type="ORF">J27TS8_08520</name>
</gene>
<dbReference type="AlphaFoldDB" id="A0A920BSK9"/>
<name>A0A920BSK9_9BACI</name>
<evidence type="ECO:0000313" key="4">
    <source>
        <dbReference type="Proteomes" id="UP000682111"/>
    </source>
</evidence>
<comment type="caution">
    <text evidence="3">The sequence shown here is derived from an EMBL/GenBank/DDBJ whole genome shotgun (WGS) entry which is preliminary data.</text>
</comment>
<keyword evidence="4" id="KW-1185">Reference proteome</keyword>
<organism evidence="3 4">
    <name type="scientific">Robertmurraya siralis</name>
    <dbReference type="NCBI Taxonomy" id="77777"/>
    <lineage>
        <taxon>Bacteria</taxon>
        <taxon>Bacillati</taxon>
        <taxon>Bacillota</taxon>
        <taxon>Bacilli</taxon>
        <taxon>Bacillales</taxon>
        <taxon>Bacillaceae</taxon>
        <taxon>Robertmurraya</taxon>
    </lineage>
</organism>
<protein>
    <recommendedName>
        <fullName evidence="5">Toxic anion resistance protein</fullName>
    </recommendedName>
</protein>
<dbReference type="EMBL" id="BORC01000001">
    <property type="protein sequence ID" value="GIN60859.1"/>
    <property type="molecule type" value="Genomic_DNA"/>
</dbReference>
<dbReference type="PANTHER" id="PTHR38432">
    <property type="entry name" value="TELA-LIKE PROTEIN SAOUHSC_01408"/>
    <property type="match status" value="1"/>
</dbReference>
<accession>A0A920BSK9</accession>
<keyword evidence="2" id="KW-0175">Coiled coil</keyword>
<dbReference type="Pfam" id="PF05816">
    <property type="entry name" value="TelA"/>
    <property type="match status" value="1"/>
</dbReference>
<dbReference type="PANTHER" id="PTHR38432:SF2">
    <property type="entry name" value="TELLURITE RESISTANCE PROTEIN"/>
    <property type="match status" value="1"/>
</dbReference>
<dbReference type="InterPro" id="IPR008863">
    <property type="entry name" value="Toxic_anion-R_TelA"/>
</dbReference>
<dbReference type="Proteomes" id="UP000682111">
    <property type="component" value="Unassembled WGS sequence"/>
</dbReference>
<comment type="similarity">
    <text evidence="1">Belongs to the TelA family.</text>
</comment>
<evidence type="ECO:0000313" key="3">
    <source>
        <dbReference type="EMBL" id="GIN60859.1"/>
    </source>
</evidence>
<feature type="coiled-coil region" evidence="2">
    <location>
        <begin position="329"/>
        <end position="367"/>
    </location>
</feature>